<evidence type="ECO:0000313" key="1">
    <source>
        <dbReference type="EMBL" id="KFK22093.1"/>
    </source>
</evidence>
<dbReference type="Gramene" id="KFK22093">
    <property type="protein sequence ID" value="KFK22093"/>
    <property type="gene ID" value="AALP_AAs67670U000100"/>
</dbReference>
<gene>
    <name evidence="1" type="ORF">AALP_AAs67670U000100</name>
</gene>
<dbReference type="EMBL" id="KL992674">
    <property type="protein sequence ID" value="KFK22093.1"/>
    <property type="molecule type" value="Genomic_DNA"/>
</dbReference>
<dbReference type="Proteomes" id="UP000029120">
    <property type="component" value="Unassembled WGS sequence"/>
</dbReference>
<sequence length="63" mass="7244">MVFSSLGSSSQPLLFLRSLLGLSFLKQARGFQFLSKRHCFNGSISRLSFFKQPRGFRFLAKRI</sequence>
<dbReference type="AlphaFoldDB" id="A0A087FWU1"/>
<organism evidence="1 2">
    <name type="scientific">Arabis alpina</name>
    <name type="common">Alpine rock-cress</name>
    <dbReference type="NCBI Taxonomy" id="50452"/>
    <lineage>
        <taxon>Eukaryota</taxon>
        <taxon>Viridiplantae</taxon>
        <taxon>Streptophyta</taxon>
        <taxon>Embryophyta</taxon>
        <taxon>Tracheophyta</taxon>
        <taxon>Spermatophyta</taxon>
        <taxon>Magnoliopsida</taxon>
        <taxon>eudicotyledons</taxon>
        <taxon>Gunneridae</taxon>
        <taxon>Pentapetalae</taxon>
        <taxon>rosids</taxon>
        <taxon>malvids</taxon>
        <taxon>Brassicales</taxon>
        <taxon>Brassicaceae</taxon>
        <taxon>Arabideae</taxon>
        <taxon>Arabis</taxon>
    </lineage>
</organism>
<reference evidence="2" key="1">
    <citation type="journal article" date="2015" name="Nat. Plants">
        <title>Genome expansion of Arabis alpina linked with retrotransposition and reduced symmetric DNA methylation.</title>
        <authorList>
            <person name="Willing E.M."/>
            <person name="Rawat V."/>
            <person name="Mandakova T."/>
            <person name="Maumus F."/>
            <person name="James G.V."/>
            <person name="Nordstroem K.J."/>
            <person name="Becker C."/>
            <person name="Warthmann N."/>
            <person name="Chica C."/>
            <person name="Szarzynska B."/>
            <person name="Zytnicki M."/>
            <person name="Albani M.C."/>
            <person name="Kiefer C."/>
            <person name="Bergonzi S."/>
            <person name="Castaings L."/>
            <person name="Mateos J.L."/>
            <person name="Berns M.C."/>
            <person name="Bujdoso N."/>
            <person name="Piofczyk T."/>
            <person name="de Lorenzo L."/>
            <person name="Barrero-Sicilia C."/>
            <person name="Mateos I."/>
            <person name="Piednoel M."/>
            <person name="Hagmann J."/>
            <person name="Chen-Min-Tao R."/>
            <person name="Iglesias-Fernandez R."/>
            <person name="Schuster S.C."/>
            <person name="Alonso-Blanco C."/>
            <person name="Roudier F."/>
            <person name="Carbonero P."/>
            <person name="Paz-Ares J."/>
            <person name="Davis S.J."/>
            <person name="Pecinka A."/>
            <person name="Quesneville H."/>
            <person name="Colot V."/>
            <person name="Lysak M.A."/>
            <person name="Weigel D."/>
            <person name="Coupland G."/>
            <person name="Schneeberger K."/>
        </authorList>
    </citation>
    <scope>NUCLEOTIDE SEQUENCE [LARGE SCALE GENOMIC DNA]</scope>
    <source>
        <strain evidence="2">cv. Pajares</strain>
    </source>
</reference>
<accession>A0A087FWU1</accession>
<name>A0A087FWU1_ARAAL</name>
<protein>
    <submittedName>
        <fullName evidence="1">Uncharacterized protein</fullName>
    </submittedName>
</protein>
<proteinExistence type="predicted"/>
<keyword evidence="2" id="KW-1185">Reference proteome</keyword>
<evidence type="ECO:0000313" key="2">
    <source>
        <dbReference type="Proteomes" id="UP000029120"/>
    </source>
</evidence>